<dbReference type="InterPro" id="IPR007484">
    <property type="entry name" value="Peptidase_M28"/>
</dbReference>
<dbReference type="PANTHER" id="PTHR12147:SF22">
    <property type="entry name" value="ENDOPLASMIC RETICULUM METALLOPEPTIDASE 1"/>
    <property type="match status" value="1"/>
</dbReference>
<feature type="transmembrane region" description="Helical" evidence="15">
    <location>
        <begin position="596"/>
        <end position="617"/>
    </location>
</feature>
<dbReference type="GO" id="GO:0046872">
    <property type="term" value="F:metal ion binding"/>
    <property type="evidence" value="ECO:0007669"/>
    <property type="project" value="UniProtKB-KW"/>
</dbReference>
<keyword evidence="13" id="KW-0325">Glycoprotein</keyword>
<evidence type="ECO:0000313" key="18">
    <source>
        <dbReference type="EMBL" id="KAF6760775.1"/>
    </source>
</evidence>
<dbReference type="Gene3D" id="3.40.630.10">
    <property type="entry name" value="Zn peptidases"/>
    <property type="match status" value="1"/>
</dbReference>
<gene>
    <name evidence="18" type="ORF">DFP72DRAFT_55372</name>
</gene>
<reference evidence="18 19" key="1">
    <citation type="submission" date="2020-07" db="EMBL/GenBank/DDBJ databases">
        <title>Comparative genomics of pyrophilous fungi reveals a link between fire events and developmental genes.</title>
        <authorList>
            <consortium name="DOE Joint Genome Institute"/>
            <person name="Steindorff A.S."/>
            <person name="Carver A."/>
            <person name="Calhoun S."/>
            <person name="Stillman K."/>
            <person name="Liu H."/>
            <person name="Lipzen A."/>
            <person name="Pangilinan J."/>
            <person name="Labutti K."/>
            <person name="Bruns T.D."/>
            <person name="Grigoriev I.V."/>
        </authorList>
    </citation>
    <scope>NUCLEOTIDE SEQUENCE [LARGE SCALE GENOMIC DNA]</scope>
    <source>
        <strain evidence="18 19">CBS 144469</strain>
    </source>
</reference>
<keyword evidence="7 14" id="KW-0378">Hydrolase</keyword>
<keyword evidence="12 15" id="KW-0472">Membrane</keyword>
<evidence type="ECO:0000313" key="19">
    <source>
        <dbReference type="Proteomes" id="UP000521943"/>
    </source>
</evidence>
<comment type="similarity">
    <text evidence="3 14">Belongs to the peptidase M28 family.</text>
</comment>
<evidence type="ECO:0000256" key="3">
    <source>
        <dbReference type="ARBA" id="ARBA00010918"/>
    </source>
</evidence>
<evidence type="ECO:0000259" key="17">
    <source>
        <dbReference type="Pfam" id="PF22249"/>
    </source>
</evidence>
<evidence type="ECO:0000259" key="16">
    <source>
        <dbReference type="Pfam" id="PF04389"/>
    </source>
</evidence>
<feature type="domain" description="Endoplasmic reticulum metallopeptidase 1/1-A TM" evidence="17">
    <location>
        <begin position="410"/>
        <end position="577"/>
    </location>
</feature>
<feature type="transmembrane region" description="Helical" evidence="15">
    <location>
        <begin position="475"/>
        <end position="494"/>
    </location>
</feature>
<dbReference type="Proteomes" id="UP000521943">
    <property type="component" value="Unassembled WGS sequence"/>
</dbReference>
<evidence type="ECO:0000256" key="11">
    <source>
        <dbReference type="ARBA" id="ARBA00023049"/>
    </source>
</evidence>
<dbReference type="Pfam" id="PF22249">
    <property type="entry name" value="ERMP1-TM"/>
    <property type="match status" value="1"/>
</dbReference>
<organism evidence="18 19">
    <name type="scientific">Ephemerocybe angulata</name>
    <dbReference type="NCBI Taxonomy" id="980116"/>
    <lineage>
        <taxon>Eukaryota</taxon>
        <taxon>Fungi</taxon>
        <taxon>Dikarya</taxon>
        <taxon>Basidiomycota</taxon>
        <taxon>Agaricomycotina</taxon>
        <taxon>Agaricomycetes</taxon>
        <taxon>Agaricomycetidae</taxon>
        <taxon>Agaricales</taxon>
        <taxon>Agaricineae</taxon>
        <taxon>Psathyrellaceae</taxon>
        <taxon>Ephemerocybe</taxon>
    </lineage>
</organism>
<proteinExistence type="inferred from homology"/>
<dbReference type="InterPro" id="IPR045175">
    <property type="entry name" value="M28_fam"/>
</dbReference>
<feature type="transmembrane region" description="Helical" evidence="15">
    <location>
        <begin position="409"/>
        <end position="430"/>
    </location>
</feature>
<dbReference type="PANTHER" id="PTHR12147">
    <property type="entry name" value="METALLOPEPTIDASE M28 FAMILY MEMBER"/>
    <property type="match status" value="1"/>
</dbReference>
<sequence length="860" mass="93854">MSSSKPSTRRWGPLRSLLFLSTVLLGAPLLAYRNHTTLPTPLTDLVDPSTGLPQISEAKILGYAKHLSEEIGYRTVGTKEHALADAWMVDQANIIKKNCEEVVAATGRKLECEVSRQEGSGHHRFDMMGKRLYKTYVNLSNIVVRISDGTDEGKAHALLLNAHLDSTLPSPGAADDALSVGVMLECMRVLVNTPGWSPKHAAIFLFNNAEESLQDASHLFSTQHPWAPTARAVINLEAAGTTGRELLFQATSEQMIDAYSHVPRPYGTVFANEIFSSGIILSDTDFRQFDQYLNISGLDMAIVGNSYLYHMRKDLVENIEVGVAQHMGENTLALIKYMTGPSSSLEELAQGPTPPRTVFLTYLGGVFVSWSFGTAKLMYGVLFLASIVLAKVTFVGVGKNSFWEEQRRAAGAVCLGVVGTVVVPNIVAFVMRNVLRKSLSWFSSPFAPLALYGPPMLLGALSSQYHSVGEIHEKTLWTTLILSQSFIALALQLVNIGSGAIFFMVAVPLFTVFILNPLFSRDGNGMSLISYALAQFLPLLTSSLLTIPTLEVFVPLTGRQGAEAPADHIIACLIAILVAPSLPLVIPLAHRFGKRALGRGIIVTSIVAVAAIAYFSVRAPFDDMHQKRLFVLHMENVTTSEQHLHLAASDGAPGFEVLVEEIVKEFGTSEYAPKPVVMNDHNSDWDSLYPFSAFLTPFKVPLAVPAGYVSQWVNENKFSISAIEDVRDLGAGTRRMKIKIDHPGLIWTVIAFDAHVLNWDLDDNPPDEYARHHIKEASFYGTDSYTLELTIKDAGGALNINYMGLQEKGMWPGKKSVLQEEGGGGAAMRMFEQLDGWLERTSGGTVDALLMGCVGGVVEL</sequence>
<dbReference type="EMBL" id="JACGCI010000011">
    <property type="protein sequence ID" value="KAF6760775.1"/>
    <property type="molecule type" value="Genomic_DNA"/>
</dbReference>
<evidence type="ECO:0000256" key="2">
    <source>
        <dbReference type="ARBA" id="ARBA00004477"/>
    </source>
</evidence>
<feature type="transmembrane region" description="Helical" evidence="15">
    <location>
        <begin position="568"/>
        <end position="589"/>
    </location>
</feature>
<dbReference type="GO" id="GO:0006508">
    <property type="term" value="P:proteolysis"/>
    <property type="evidence" value="ECO:0007669"/>
    <property type="project" value="UniProtKB-KW"/>
</dbReference>
<feature type="transmembrane region" description="Helical" evidence="15">
    <location>
        <begin position="528"/>
        <end position="548"/>
    </location>
</feature>
<evidence type="ECO:0000256" key="14">
    <source>
        <dbReference type="RuleBase" id="RU361240"/>
    </source>
</evidence>
<dbReference type="GO" id="GO:0008235">
    <property type="term" value="F:metalloexopeptidase activity"/>
    <property type="evidence" value="ECO:0007669"/>
    <property type="project" value="InterPro"/>
</dbReference>
<feature type="transmembrane region" description="Helical" evidence="15">
    <location>
        <begin position="377"/>
        <end position="397"/>
    </location>
</feature>
<dbReference type="InterPro" id="IPR048024">
    <property type="entry name" value="Fxna-like_M28_dom"/>
</dbReference>
<evidence type="ECO:0000256" key="7">
    <source>
        <dbReference type="ARBA" id="ARBA00022801"/>
    </source>
</evidence>
<dbReference type="FunFam" id="3.40.630.10:FF:000008">
    <property type="entry name" value="Endoplasmic reticulum metallopeptidase 1"/>
    <property type="match status" value="1"/>
</dbReference>
<feature type="domain" description="Peptidase M28" evidence="16">
    <location>
        <begin position="141"/>
        <end position="334"/>
    </location>
</feature>
<keyword evidence="9 14" id="KW-0862">Zinc</keyword>
<evidence type="ECO:0000256" key="10">
    <source>
        <dbReference type="ARBA" id="ARBA00022989"/>
    </source>
</evidence>
<dbReference type="EC" id="3.4.-.-" evidence="14"/>
<comment type="subcellular location">
    <subcellularLocation>
        <location evidence="2">Endoplasmic reticulum membrane</location>
        <topology evidence="2">Multi-pass membrane protein</topology>
    </subcellularLocation>
</comment>
<accession>A0A8H6MA71</accession>
<dbReference type="CDD" id="cd03875">
    <property type="entry name" value="M28_Fxna_like"/>
    <property type="match status" value="1"/>
</dbReference>
<keyword evidence="8" id="KW-0256">Endoplasmic reticulum</keyword>
<evidence type="ECO:0000256" key="4">
    <source>
        <dbReference type="ARBA" id="ARBA00022670"/>
    </source>
</evidence>
<dbReference type="AlphaFoldDB" id="A0A8H6MA71"/>
<keyword evidence="10 15" id="KW-1133">Transmembrane helix</keyword>
<comment type="caution">
    <text evidence="18">The sequence shown here is derived from an EMBL/GenBank/DDBJ whole genome shotgun (WGS) entry which is preliminary data.</text>
</comment>
<keyword evidence="4 14" id="KW-0645">Protease</keyword>
<evidence type="ECO:0000256" key="9">
    <source>
        <dbReference type="ARBA" id="ARBA00022833"/>
    </source>
</evidence>
<dbReference type="SUPFAM" id="SSF53187">
    <property type="entry name" value="Zn-dependent exopeptidases"/>
    <property type="match status" value="1"/>
</dbReference>
<comment type="cofactor">
    <cofactor evidence="1">
        <name>Zn(2+)</name>
        <dbReference type="ChEBI" id="CHEBI:29105"/>
    </cofactor>
</comment>
<name>A0A8H6MA71_9AGAR</name>
<protein>
    <recommendedName>
        <fullName evidence="14">Peptide hydrolase</fullName>
        <ecNumber evidence="14">3.4.-.-</ecNumber>
    </recommendedName>
</protein>
<dbReference type="GO" id="GO:0005789">
    <property type="term" value="C:endoplasmic reticulum membrane"/>
    <property type="evidence" value="ECO:0007669"/>
    <property type="project" value="UniProtKB-SubCell"/>
</dbReference>
<evidence type="ECO:0000256" key="6">
    <source>
        <dbReference type="ARBA" id="ARBA00022723"/>
    </source>
</evidence>
<evidence type="ECO:0000256" key="13">
    <source>
        <dbReference type="ARBA" id="ARBA00023180"/>
    </source>
</evidence>
<keyword evidence="19" id="KW-1185">Reference proteome</keyword>
<feature type="transmembrane region" description="Helical" evidence="15">
    <location>
        <begin position="500"/>
        <end position="519"/>
    </location>
</feature>
<evidence type="ECO:0000256" key="12">
    <source>
        <dbReference type="ARBA" id="ARBA00023136"/>
    </source>
</evidence>
<keyword evidence="5 15" id="KW-0812">Transmembrane</keyword>
<evidence type="ECO:0000256" key="8">
    <source>
        <dbReference type="ARBA" id="ARBA00022824"/>
    </source>
</evidence>
<evidence type="ECO:0000256" key="15">
    <source>
        <dbReference type="SAM" id="Phobius"/>
    </source>
</evidence>
<dbReference type="Pfam" id="PF04389">
    <property type="entry name" value="Peptidase_M28"/>
    <property type="match status" value="1"/>
</dbReference>
<dbReference type="InterPro" id="IPR053974">
    <property type="entry name" value="ERMP1_1-A_TM"/>
</dbReference>
<evidence type="ECO:0000256" key="5">
    <source>
        <dbReference type="ARBA" id="ARBA00022692"/>
    </source>
</evidence>
<dbReference type="OrthoDB" id="76293at2759"/>
<evidence type="ECO:0000256" key="1">
    <source>
        <dbReference type="ARBA" id="ARBA00001947"/>
    </source>
</evidence>
<keyword evidence="11" id="KW-0482">Metalloprotease</keyword>
<keyword evidence="6 14" id="KW-0479">Metal-binding</keyword>
<feature type="transmembrane region" description="Helical" evidence="15">
    <location>
        <begin position="442"/>
        <end position="463"/>
    </location>
</feature>